<dbReference type="GO" id="GO:0046872">
    <property type="term" value="F:metal ion binding"/>
    <property type="evidence" value="ECO:0007669"/>
    <property type="project" value="UniProtKB-KW"/>
</dbReference>
<dbReference type="CDD" id="cd07417">
    <property type="entry name" value="MPP_PP5_C"/>
    <property type="match status" value="1"/>
</dbReference>
<evidence type="ECO:0000256" key="6">
    <source>
        <dbReference type="ARBA" id="ARBA00022737"/>
    </source>
</evidence>
<feature type="repeat" description="TPR" evidence="15">
    <location>
        <begin position="28"/>
        <end position="61"/>
    </location>
</feature>
<proteinExistence type="inferred from homology"/>
<dbReference type="SMART" id="SM00156">
    <property type="entry name" value="PP2Ac"/>
    <property type="match status" value="1"/>
</dbReference>
<feature type="domain" description="Serine/threonine specific protein phosphatases" evidence="17">
    <location>
        <begin position="232"/>
        <end position="237"/>
    </location>
</feature>
<evidence type="ECO:0000256" key="3">
    <source>
        <dbReference type="ARBA" id="ARBA00004123"/>
    </source>
</evidence>
<evidence type="ECO:0000256" key="5">
    <source>
        <dbReference type="ARBA" id="ARBA00022723"/>
    </source>
</evidence>
<gene>
    <name evidence="18" type="ORF">ACA1_234820</name>
</gene>
<evidence type="ECO:0000256" key="11">
    <source>
        <dbReference type="ARBA" id="ARBA00023242"/>
    </source>
</evidence>
<dbReference type="EC" id="3.1.3.16" evidence="16"/>
<dbReference type="OrthoDB" id="445564at2759"/>
<dbReference type="SMART" id="SM00028">
    <property type="entry name" value="TPR"/>
    <property type="match status" value="1"/>
</dbReference>
<feature type="active site" description="Proton donor/acceptor" evidence="14">
    <location>
        <position position="236"/>
    </location>
</feature>
<dbReference type="Pfam" id="PF00149">
    <property type="entry name" value="Metallophos"/>
    <property type="match status" value="1"/>
</dbReference>
<evidence type="ECO:0000259" key="17">
    <source>
        <dbReference type="PROSITE" id="PS00125"/>
    </source>
</evidence>
<name>L8H0J1_ACACF</name>
<dbReference type="VEuPathDB" id="AmoebaDB:ACA1_234820"/>
<comment type="cofactor">
    <cofactor evidence="2">
        <name>Mg(2+)</name>
        <dbReference type="ChEBI" id="CHEBI:18420"/>
    </cofactor>
</comment>
<evidence type="ECO:0000256" key="10">
    <source>
        <dbReference type="ARBA" id="ARBA00023211"/>
    </source>
</evidence>
<accession>L8H0J1</accession>
<dbReference type="PANTHER" id="PTHR45668:SF5">
    <property type="entry name" value="SERINE_THREONINE-PROTEIN PHOSPHATASE 5"/>
    <property type="match status" value="1"/>
</dbReference>
<evidence type="ECO:0000256" key="1">
    <source>
        <dbReference type="ARBA" id="ARBA00001936"/>
    </source>
</evidence>
<evidence type="ECO:0000256" key="16">
    <source>
        <dbReference type="RuleBase" id="RU004273"/>
    </source>
</evidence>
<keyword evidence="19" id="KW-1185">Reference proteome</keyword>
<comment type="catalytic activity">
    <reaction evidence="13">
        <text>O-phospho-L-threonyl-[protein] + H2O = L-threonyl-[protein] + phosphate</text>
        <dbReference type="Rhea" id="RHEA:47004"/>
        <dbReference type="Rhea" id="RHEA-COMP:11060"/>
        <dbReference type="Rhea" id="RHEA-COMP:11605"/>
        <dbReference type="ChEBI" id="CHEBI:15377"/>
        <dbReference type="ChEBI" id="CHEBI:30013"/>
        <dbReference type="ChEBI" id="CHEBI:43474"/>
        <dbReference type="ChEBI" id="CHEBI:61977"/>
        <dbReference type="EC" id="3.1.3.16"/>
    </reaction>
    <physiologicalReaction direction="left-to-right" evidence="13">
        <dbReference type="Rhea" id="RHEA:47005"/>
    </physiologicalReaction>
</comment>
<dbReference type="AlphaFoldDB" id="L8H0J1"/>
<evidence type="ECO:0000256" key="9">
    <source>
        <dbReference type="ARBA" id="ARBA00022912"/>
    </source>
</evidence>
<dbReference type="RefSeq" id="XP_004341078.1">
    <property type="nucleotide sequence ID" value="XM_004341030.1"/>
</dbReference>
<evidence type="ECO:0000256" key="15">
    <source>
        <dbReference type="PROSITE-ProRule" id="PRU00339"/>
    </source>
</evidence>
<evidence type="ECO:0000313" key="19">
    <source>
        <dbReference type="Proteomes" id="UP000011083"/>
    </source>
</evidence>
<dbReference type="FunFam" id="3.60.21.10:FF:000036">
    <property type="entry name" value="Serine/threonine protein phosphatase 5"/>
    <property type="match status" value="1"/>
</dbReference>
<dbReference type="Gene3D" id="1.25.40.10">
    <property type="entry name" value="Tetratricopeptide repeat domain"/>
    <property type="match status" value="1"/>
</dbReference>
<dbReference type="GO" id="GO:0004722">
    <property type="term" value="F:protein serine/threonine phosphatase activity"/>
    <property type="evidence" value="ECO:0007669"/>
    <property type="project" value="UniProtKB-EC"/>
</dbReference>
<evidence type="ECO:0000256" key="7">
    <source>
        <dbReference type="ARBA" id="ARBA00022801"/>
    </source>
</evidence>
<feature type="non-terminal residue" evidence="18">
    <location>
        <position position="430"/>
    </location>
</feature>
<dbReference type="Proteomes" id="UP000011083">
    <property type="component" value="Unassembled WGS sequence"/>
</dbReference>
<keyword evidence="8 15" id="KW-0802">TPR repeat</keyword>
<dbReference type="InterPro" id="IPR029052">
    <property type="entry name" value="Metallo-depent_PP-like"/>
</dbReference>
<dbReference type="InterPro" id="IPR019734">
    <property type="entry name" value="TPR_rpt"/>
</dbReference>
<keyword evidence="11" id="KW-0539">Nucleus</keyword>
<keyword evidence="5" id="KW-0479">Metal-binding</keyword>
<evidence type="ECO:0000256" key="8">
    <source>
        <dbReference type="ARBA" id="ARBA00022803"/>
    </source>
</evidence>
<dbReference type="InterPro" id="IPR013235">
    <property type="entry name" value="PPP_dom"/>
</dbReference>
<dbReference type="InterPro" id="IPR004843">
    <property type="entry name" value="Calcineurin-like_PHP"/>
</dbReference>
<dbReference type="GO" id="GO:0005737">
    <property type="term" value="C:cytoplasm"/>
    <property type="evidence" value="ECO:0007669"/>
    <property type="project" value="UniProtKB-ARBA"/>
</dbReference>
<dbReference type="SUPFAM" id="SSF56300">
    <property type="entry name" value="Metallo-dependent phosphatases"/>
    <property type="match status" value="1"/>
</dbReference>
<dbReference type="PANTHER" id="PTHR45668">
    <property type="entry name" value="SERINE/THREONINE-PROTEIN PHOSPHATASE 5-RELATED"/>
    <property type="match status" value="1"/>
</dbReference>
<dbReference type="Gene3D" id="3.60.21.10">
    <property type="match status" value="1"/>
</dbReference>
<dbReference type="GeneID" id="14919784"/>
<sequence>ANPHIKLESYGSAIEDATKAIELDPTYVKAYYRRGSASLALRKFKDSLRDFKEAVKIAPKDRDCRVKYKECEKAYKEARWSDAIAVDHLASSPFNTIGDIDAIVVDSDYDGPHLQGPITLDFVVQMIEHFKKQKRLHKKYVLRLLSETKKIFEAEATLVDFNFPAGGRVTVFGDVHGQFYDLLNVFQLNGYPSETNPCVFNGDFVDRGSFSTEVILTLLAFKYLYPQHVFLNRGNHEAQTMNKVYGFEGEVKAKYSQFIYELFTALFCTQPLGTLINNKILVVHGGLFSKDGVTLDDIRTLDRFREPPDEGIMCDIMWADPQPQPGRSPSKRGVGLSFGPDVTKRFLEQNNLEYVVRSHECKDGGYEVAHDGRCITVFSAPNYCDQVGNKGSIVIFKDDLKPNFVTFDAVPHPDMPPMAYASNYSSMFGL</sequence>
<comment type="cofactor">
    <cofactor evidence="1">
        <name>Mn(2+)</name>
        <dbReference type="ChEBI" id="CHEBI:29035"/>
    </cofactor>
</comment>
<dbReference type="InterPro" id="IPR041753">
    <property type="entry name" value="PP5_C"/>
</dbReference>
<dbReference type="InterPro" id="IPR051134">
    <property type="entry name" value="PPP_phosphatase"/>
</dbReference>
<dbReference type="EMBL" id="KB007939">
    <property type="protein sequence ID" value="ELR19014.1"/>
    <property type="molecule type" value="Genomic_DNA"/>
</dbReference>
<evidence type="ECO:0000256" key="4">
    <source>
        <dbReference type="ARBA" id="ARBA00008786"/>
    </source>
</evidence>
<comment type="similarity">
    <text evidence="4">Belongs to the PPP phosphatase family. PP-5 (PP-T) subfamily.</text>
</comment>
<organism evidence="18 19">
    <name type="scientific">Acanthamoeba castellanii (strain ATCC 30010 / Neff)</name>
    <dbReference type="NCBI Taxonomy" id="1257118"/>
    <lineage>
        <taxon>Eukaryota</taxon>
        <taxon>Amoebozoa</taxon>
        <taxon>Discosea</taxon>
        <taxon>Longamoebia</taxon>
        <taxon>Centramoebida</taxon>
        <taxon>Acanthamoebidae</taxon>
        <taxon>Acanthamoeba</taxon>
    </lineage>
</organism>
<protein>
    <recommendedName>
        <fullName evidence="16">Serine/threonine-protein phosphatase</fullName>
        <ecNumber evidence="16">3.1.3.16</ecNumber>
    </recommendedName>
</protein>
<keyword evidence="7 16" id="KW-0378">Hydrolase</keyword>
<evidence type="ECO:0000256" key="14">
    <source>
        <dbReference type="PIRSR" id="PIRSR033096-1"/>
    </source>
</evidence>
<keyword evidence="10" id="KW-0464">Manganese</keyword>
<dbReference type="KEGG" id="acan:ACA1_234820"/>
<evidence type="ECO:0000256" key="2">
    <source>
        <dbReference type="ARBA" id="ARBA00001946"/>
    </source>
</evidence>
<dbReference type="PROSITE" id="PS00125">
    <property type="entry name" value="SER_THR_PHOSPHATASE"/>
    <property type="match status" value="1"/>
</dbReference>
<dbReference type="InterPro" id="IPR006186">
    <property type="entry name" value="Ser/Thr-sp_prot-phosphatase"/>
</dbReference>
<evidence type="ECO:0000313" key="18">
    <source>
        <dbReference type="EMBL" id="ELR19014.1"/>
    </source>
</evidence>
<dbReference type="InterPro" id="IPR011990">
    <property type="entry name" value="TPR-like_helical_dom_sf"/>
</dbReference>
<reference evidence="18 19" key="1">
    <citation type="journal article" date="2013" name="Genome Biol.">
        <title>Genome of Acanthamoeba castellanii highlights extensive lateral gene transfer and early evolution of tyrosine kinase signaling.</title>
        <authorList>
            <person name="Clarke M."/>
            <person name="Lohan A.J."/>
            <person name="Liu B."/>
            <person name="Lagkouvardos I."/>
            <person name="Roy S."/>
            <person name="Zafar N."/>
            <person name="Bertelli C."/>
            <person name="Schilde C."/>
            <person name="Kianianmomeni A."/>
            <person name="Burglin T.R."/>
            <person name="Frech C."/>
            <person name="Turcotte B."/>
            <person name="Kopec K.O."/>
            <person name="Synnott J.M."/>
            <person name="Choo C."/>
            <person name="Paponov I."/>
            <person name="Finkler A."/>
            <person name="Soon Heng Tan C."/>
            <person name="Hutchins A.P."/>
            <person name="Weinmeier T."/>
            <person name="Rattei T."/>
            <person name="Chu J.S."/>
            <person name="Gimenez G."/>
            <person name="Irimia M."/>
            <person name="Rigden D.J."/>
            <person name="Fitzpatrick D.A."/>
            <person name="Lorenzo-Morales J."/>
            <person name="Bateman A."/>
            <person name="Chiu C.H."/>
            <person name="Tang P."/>
            <person name="Hegemann P."/>
            <person name="Fromm H."/>
            <person name="Raoult D."/>
            <person name="Greub G."/>
            <person name="Miranda-Saavedra D."/>
            <person name="Chen N."/>
            <person name="Nash P."/>
            <person name="Ginger M.L."/>
            <person name="Horn M."/>
            <person name="Schaap P."/>
            <person name="Caler L."/>
            <person name="Loftus B."/>
        </authorList>
    </citation>
    <scope>NUCLEOTIDE SEQUENCE [LARGE SCALE GENOMIC DNA]</scope>
    <source>
        <strain evidence="18 19">Neff</strain>
    </source>
</reference>
<evidence type="ECO:0000256" key="13">
    <source>
        <dbReference type="ARBA" id="ARBA00048832"/>
    </source>
</evidence>
<dbReference type="GO" id="GO:0005634">
    <property type="term" value="C:nucleus"/>
    <property type="evidence" value="ECO:0007669"/>
    <property type="project" value="UniProtKB-SubCell"/>
</dbReference>
<keyword evidence="6" id="KW-0677">Repeat</keyword>
<dbReference type="PROSITE" id="PS50005">
    <property type="entry name" value="TPR"/>
    <property type="match status" value="1"/>
</dbReference>
<evidence type="ECO:0000256" key="12">
    <source>
        <dbReference type="ARBA" id="ARBA00047986"/>
    </source>
</evidence>
<dbReference type="PRINTS" id="PR00114">
    <property type="entry name" value="STPHPHTASE"/>
</dbReference>
<dbReference type="Pfam" id="PF08321">
    <property type="entry name" value="PPP5"/>
    <property type="match status" value="1"/>
</dbReference>
<dbReference type="OMA" id="IHKKYAF"/>
<comment type="catalytic activity">
    <reaction evidence="12">
        <text>O-phospho-L-seryl-[protein] + H2O = L-seryl-[protein] + phosphate</text>
        <dbReference type="Rhea" id="RHEA:20629"/>
        <dbReference type="Rhea" id="RHEA-COMP:9863"/>
        <dbReference type="Rhea" id="RHEA-COMP:11604"/>
        <dbReference type="ChEBI" id="CHEBI:15377"/>
        <dbReference type="ChEBI" id="CHEBI:29999"/>
        <dbReference type="ChEBI" id="CHEBI:43474"/>
        <dbReference type="ChEBI" id="CHEBI:83421"/>
        <dbReference type="EC" id="3.1.3.16"/>
    </reaction>
    <physiologicalReaction direction="left-to-right" evidence="12">
        <dbReference type="Rhea" id="RHEA:20630"/>
    </physiologicalReaction>
</comment>
<dbReference type="PIRSF" id="PIRSF033096">
    <property type="entry name" value="PPPtase_5"/>
    <property type="match status" value="1"/>
</dbReference>
<dbReference type="SUPFAM" id="SSF48452">
    <property type="entry name" value="TPR-like"/>
    <property type="match status" value="1"/>
</dbReference>
<comment type="subcellular location">
    <subcellularLocation>
        <location evidence="3">Nucleus</location>
    </subcellularLocation>
</comment>
<dbReference type="STRING" id="1257118.L8H0J1"/>
<keyword evidence="9" id="KW-0904">Protein phosphatase</keyword>